<evidence type="ECO:0000256" key="7">
    <source>
        <dbReference type="ARBA" id="ARBA00023204"/>
    </source>
</evidence>
<dbReference type="GO" id="GO:0016874">
    <property type="term" value="F:ligase activity"/>
    <property type="evidence" value="ECO:0007669"/>
    <property type="project" value="UniProtKB-KW"/>
</dbReference>
<keyword evidence="7" id="KW-0234">DNA repair</keyword>
<dbReference type="SUPFAM" id="SSF52113">
    <property type="entry name" value="BRCT domain"/>
    <property type="match status" value="1"/>
</dbReference>
<sequence length="186" mass="19777">KSVENLLASIEESTTRSLNRLINSLGIPQVGSKLSTVLAEHFGSMENVSCATQDELLNIPDIGPKTAANIVTFFSQEQTKSLLASLKSLGINGKGKEGAAVPRSRGDEAEFVLTGTLPNLSRAEATEIIQRLGGRTADNVSKKTSALIVGDKPGSKLKKAQQLGIRIILAEEFKEMAMVGIDKNGE</sequence>
<proteinExistence type="predicted"/>
<keyword evidence="3" id="KW-0479">Metal-binding</keyword>
<dbReference type="AlphaFoldDB" id="A0A2M7P122"/>
<name>A0A2M7P122_9BACT</name>
<accession>A0A2M7P122</accession>
<dbReference type="InterPro" id="IPR001357">
    <property type="entry name" value="BRCT_dom"/>
</dbReference>
<comment type="caution">
    <text evidence="9">The sequence shown here is derived from an EMBL/GenBank/DDBJ whole genome shotgun (WGS) entry which is preliminary data.</text>
</comment>
<dbReference type="Proteomes" id="UP000231028">
    <property type="component" value="Unassembled WGS sequence"/>
</dbReference>
<evidence type="ECO:0000256" key="4">
    <source>
        <dbReference type="ARBA" id="ARBA00022763"/>
    </source>
</evidence>
<dbReference type="SUPFAM" id="SSF47781">
    <property type="entry name" value="RuvA domain 2-like"/>
    <property type="match status" value="1"/>
</dbReference>
<evidence type="ECO:0000313" key="9">
    <source>
        <dbReference type="EMBL" id="PIY19283.1"/>
    </source>
</evidence>
<dbReference type="Gene3D" id="1.10.150.20">
    <property type="entry name" value="5' to 3' exonuclease, C-terminal subdomain"/>
    <property type="match status" value="1"/>
</dbReference>
<dbReference type="PROSITE" id="PS50172">
    <property type="entry name" value="BRCT"/>
    <property type="match status" value="1"/>
</dbReference>
<dbReference type="InterPro" id="IPR036420">
    <property type="entry name" value="BRCT_dom_sf"/>
</dbReference>
<dbReference type="GO" id="GO:0006260">
    <property type="term" value="P:DNA replication"/>
    <property type="evidence" value="ECO:0007669"/>
    <property type="project" value="UniProtKB-KW"/>
</dbReference>
<organism evidence="9 10">
    <name type="scientific">Candidatus Desantisbacteria bacterium CG_4_10_14_3_um_filter_40_18</name>
    <dbReference type="NCBI Taxonomy" id="1974544"/>
    <lineage>
        <taxon>Bacteria</taxon>
        <taxon>Candidatus Desantisiibacteriota</taxon>
    </lineage>
</organism>
<keyword evidence="6" id="KW-0520">NAD</keyword>
<evidence type="ECO:0000256" key="5">
    <source>
        <dbReference type="ARBA" id="ARBA00022833"/>
    </source>
</evidence>
<dbReference type="InterPro" id="IPR010994">
    <property type="entry name" value="RuvA_2-like"/>
</dbReference>
<dbReference type="GO" id="GO:0046872">
    <property type="term" value="F:metal ion binding"/>
    <property type="evidence" value="ECO:0007669"/>
    <property type="project" value="UniProtKB-KW"/>
</dbReference>
<protein>
    <submittedName>
        <fullName evidence="9">DNA ligase (NAD(+)) LigA</fullName>
    </submittedName>
</protein>
<reference evidence="10" key="1">
    <citation type="submission" date="2017-09" db="EMBL/GenBank/DDBJ databases">
        <title>Depth-based differentiation of microbial function through sediment-hosted aquifers and enrichment of novel symbionts in the deep terrestrial subsurface.</title>
        <authorList>
            <person name="Probst A.J."/>
            <person name="Ladd B."/>
            <person name="Jarett J.K."/>
            <person name="Geller-Mcgrath D.E."/>
            <person name="Sieber C.M.K."/>
            <person name="Emerson J.B."/>
            <person name="Anantharaman K."/>
            <person name="Thomas B.C."/>
            <person name="Malmstrom R."/>
            <person name="Stieglmeier M."/>
            <person name="Klingl A."/>
            <person name="Woyke T."/>
            <person name="Ryan C.M."/>
            <person name="Banfield J.F."/>
        </authorList>
    </citation>
    <scope>NUCLEOTIDE SEQUENCE [LARGE SCALE GENOMIC DNA]</scope>
</reference>
<keyword evidence="2" id="KW-0235">DNA replication</keyword>
<evidence type="ECO:0000256" key="1">
    <source>
        <dbReference type="ARBA" id="ARBA00022598"/>
    </source>
</evidence>
<keyword evidence="4" id="KW-0227">DNA damage</keyword>
<dbReference type="Pfam" id="PF12826">
    <property type="entry name" value="HHH_2"/>
    <property type="match status" value="1"/>
</dbReference>
<dbReference type="CDD" id="cd17748">
    <property type="entry name" value="BRCT_DNA_ligase_like"/>
    <property type="match status" value="1"/>
</dbReference>
<evidence type="ECO:0000256" key="2">
    <source>
        <dbReference type="ARBA" id="ARBA00022705"/>
    </source>
</evidence>
<keyword evidence="5" id="KW-0862">Zinc</keyword>
<dbReference type="InterPro" id="IPR041663">
    <property type="entry name" value="DisA/LigA_HHH"/>
</dbReference>
<gene>
    <name evidence="9" type="ORF">COZ13_06170</name>
</gene>
<dbReference type="FunFam" id="1.10.150.20:FF:000006">
    <property type="entry name" value="DNA ligase"/>
    <property type="match status" value="1"/>
</dbReference>
<dbReference type="SMART" id="SM00292">
    <property type="entry name" value="BRCT"/>
    <property type="match status" value="1"/>
</dbReference>
<dbReference type="EMBL" id="PFKI01000187">
    <property type="protein sequence ID" value="PIY19283.1"/>
    <property type="molecule type" value="Genomic_DNA"/>
</dbReference>
<evidence type="ECO:0000313" key="10">
    <source>
        <dbReference type="Proteomes" id="UP000231028"/>
    </source>
</evidence>
<keyword evidence="1 9" id="KW-0436">Ligase</keyword>
<dbReference type="GO" id="GO:0006281">
    <property type="term" value="P:DNA repair"/>
    <property type="evidence" value="ECO:0007669"/>
    <property type="project" value="UniProtKB-KW"/>
</dbReference>
<feature type="non-terminal residue" evidence="9">
    <location>
        <position position="1"/>
    </location>
</feature>
<evidence type="ECO:0000256" key="3">
    <source>
        <dbReference type="ARBA" id="ARBA00022723"/>
    </source>
</evidence>
<evidence type="ECO:0000256" key="6">
    <source>
        <dbReference type="ARBA" id="ARBA00023027"/>
    </source>
</evidence>
<feature type="domain" description="BRCT" evidence="8">
    <location>
        <begin position="111"/>
        <end position="168"/>
    </location>
</feature>
<dbReference type="Gene3D" id="3.40.50.10190">
    <property type="entry name" value="BRCT domain"/>
    <property type="match status" value="1"/>
</dbReference>
<evidence type="ECO:0000259" key="8">
    <source>
        <dbReference type="PROSITE" id="PS50172"/>
    </source>
</evidence>
<dbReference type="Pfam" id="PF00533">
    <property type="entry name" value="BRCT"/>
    <property type="match status" value="1"/>
</dbReference>